<accession>A0ABD0LY50</accession>
<keyword evidence="3" id="KW-1185">Reference proteome</keyword>
<feature type="compositionally biased region" description="Polar residues" evidence="1">
    <location>
        <begin position="22"/>
        <end position="45"/>
    </location>
</feature>
<evidence type="ECO:0000313" key="2">
    <source>
        <dbReference type="EMBL" id="KAK7504422.1"/>
    </source>
</evidence>
<sequence length="94" mass="10414">MTEHTTAKRAVNEGICKYSPITSLMGGTNRRQPDDQTNPGATSTPAGVCRRAHKQFIFVLGLPTIKFIIKFTVLRGSLKLQNNLIKACVCLRRL</sequence>
<proteinExistence type="predicted"/>
<protein>
    <submittedName>
        <fullName evidence="2">Uncharacterized protein</fullName>
    </submittedName>
</protein>
<reference evidence="2 3" key="1">
    <citation type="journal article" date="2023" name="Sci. Data">
        <title>Genome assembly of the Korean intertidal mud-creeper Batillaria attramentaria.</title>
        <authorList>
            <person name="Patra A.K."/>
            <person name="Ho P.T."/>
            <person name="Jun S."/>
            <person name="Lee S.J."/>
            <person name="Kim Y."/>
            <person name="Won Y.J."/>
        </authorList>
    </citation>
    <scope>NUCLEOTIDE SEQUENCE [LARGE SCALE GENOMIC DNA]</scope>
    <source>
        <strain evidence="2">Wonlab-2016</strain>
    </source>
</reference>
<gene>
    <name evidence="2" type="ORF">BaRGS_00004288</name>
</gene>
<dbReference type="EMBL" id="JACVVK020000015">
    <property type="protein sequence ID" value="KAK7504422.1"/>
    <property type="molecule type" value="Genomic_DNA"/>
</dbReference>
<name>A0ABD0LY50_9CAEN</name>
<dbReference type="Proteomes" id="UP001519460">
    <property type="component" value="Unassembled WGS sequence"/>
</dbReference>
<organism evidence="2 3">
    <name type="scientific">Batillaria attramentaria</name>
    <dbReference type="NCBI Taxonomy" id="370345"/>
    <lineage>
        <taxon>Eukaryota</taxon>
        <taxon>Metazoa</taxon>
        <taxon>Spiralia</taxon>
        <taxon>Lophotrochozoa</taxon>
        <taxon>Mollusca</taxon>
        <taxon>Gastropoda</taxon>
        <taxon>Caenogastropoda</taxon>
        <taxon>Sorbeoconcha</taxon>
        <taxon>Cerithioidea</taxon>
        <taxon>Batillariidae</taxon>
        <taxon>Batillaria</taxon>
    </lineage>
</organism>
<evidence type="ECO:0000256" key="1">
    <source>
        <dbReference type="SAM" id="MobiDB-lite"/>
    </source>
</evidence>
<comment type="caution">
    <text evidence="2">The sequence shown here is derived from an EMBL/GenBank/DDBJ whole genome shotgun (WGS) entry which is preliminary data.</text>
</comment>
<feature type="region of interest" description="Disordered" evidence="1">
    <location>
        <begin position="22"/>
        <end position="46"/>
    </location>
</feature>
<dbReference type="AlphaFoldDB" id="A0ABD0LY50"/>
<evidence type="ECO:0000313" key="3">
    <source>
        <dbReference type="Proteomes" id="UP001519460"/>
    </source>
</evidence>